<evidence type="ECO:0000313" key="3">
    <source>
        <dbReference type="EMBL" id="KAH3675535.1"/>
    </source>
</evidence>
<reference evidence="3" key="1">
    <citation type="journal article" date="2021" name="Open Biol.">
        <title>Shared evolutionary footprints suggest mitochondrial oxidative damage underlies multiple complex I losses in fungi.</title>
        <authorList>
            <person name="Schikora-Tamarit M.A."/>
            <person name="Marcet-Houben M."/>
            <person name="Nosek J."/>
            <person name="Gabaldon T."/>
        </authorList>
    </citation>
    <scope>NUCLEOTIDE SEQUENCE</scope>
    <source>
        <strain evidence="3">CBS6341</strain>
    </source>
</reference>
<evidence type="ECO:0000256" key="2">
    <source>
        <dbReference type="SAM" id="Phobius"/>
    </source>
</evidence>
<evidence type="ECO:0000313" key="4">
    <source>
        <dbReference type="Proteomes" id="UP000769528"/>
    </source>
</evidence>
<keyword evidence="2" id="KW-0812">Transmembrane</keyword>
<organism evidence="3 4">
    <name type="scientific">Wickerhamomyces mucosus</name>
    <dbReference type="NCBI Taxonomy" id="1378264"/>
    <lineage>
        <taxon>Eukaryota</taxon>
        <taxon>Fungi</taxon>
        <taxon>Dikarya</taxon>
        <taxon>Ascomycota</taxon>
        <taxon>Saccharomycotina</taxon>
        <taxon>Saccharomycetes</taxon>
        <taxon>Phaffomycetales</taxon>
        <taxon>Wickerhamomycetaceae</taxon>
        <taxon>Wickerhamomyces</taxon>
    </lineage>
</organism>
<sequence length="304" mass="33867">MTSNIDKFLHHLNPENSDPLTSVKNLSPTLSYIHSHYPIVNEITSVILKISFINYIFTLIASLFLDFKGKILDNYFAFINNLFNSFDNFVKQYVFINGLNVVFPFLSTIHLKDFKFNQIGKHLQSSSYEILKWFEKHLNPILAPIFKFINSSLEYIIDNYLPHQKSSPSTKTNGFISNVGEVIEKIQPTETPFEKNGEEISEGLDKFVELTSTAIDRIQPIVEDKITHLKSVPHEIQIKVTKSSNELAASFGLAKSKAENSAQRVAEGVSNGVTTAINNAQSYIDGSAPGSTTGAGTSTVEVNA</sequence>
<comment type="caution">
    <text evidence="3">The sequence shown here is derived from an EMBL/GenBank/DDBJ whole genome shotgun (WGS) entry which is preliminary data.</text>
</comment>
<proteinExistence type="predicted"/>
<dbReference type="EMBL" id="JAEUBF010000753">
    <property type="protein sequence ID" value="KAH3675535.1"/>
    <property type="molecule type" value="Genomic_DNA"/>
</dbReference>
<dbReference type="AlphaFoldDB" id="A0A9P8PPX0"/>
<feature type="transmembrane region" description="Helical" evidence="2">
    <location>
        <begin position="46"/>
        <end position="65"/>
    </location>
</feature>
<keyword evidence="2" id="KW-0472">Membrane</keyword>
<name>A0A9P8PPX0_9ASCO</name>
<feature type="region of interest" description="Disordered" evidence="1">
    <location>
        <begin position="285"/>
        <end position="304"/>
    </location>
</feature>
<protein>
    <submittedName>
        <fullName evidence="3">Uncharacterized protein</fullName>
    </submittedName>
</protein>
<dbReference type="OrthoDB" id="10502697at2759"/>
<feature type="compositionally biased region" description="Low complexity" evidence="1">
    <location>
        <begin position="286"/>
        <end position="304"/>
    </location>
</feature>
<accession>A0A9P8PPX0</accession>
<dbReference type="Proteomes" id="UP000769528">
    <property type="component" value="Unassembled WGS sequence"/>
</dbReference>
<evidence type="ECO:0000256" key="1">
    <source>
        <dbReference type="SAM" id="MobiDB-lite"/>
    </source>
</evidence>
<keyword evidence="4" id="KW-1185">Reference proteome</keyword>
<reference evidence="3" key="2">
    <citation type="submission" date="2021-01" db="EMBL/GenBank/DDBJ databases">
        <authorList>
            <person name="Schikora-Tamarit M.A."/>
        </authorList>
    </citation>
    <scope>NUCLEOTIDE SEQUENCE</scope>
    <source>
        <strain evidence="3">CBS6341</strain>
    </source>
</reference>
<keyword evidence="2" id="KW-1133">Transmembrane helix</keyword>
<gene>
    <name evidence="3" type="ORF">WICMUC_002624</name>
</gene>